<proteinExistence type="predicted"/>
<dbReference type="AlphaFoldDB" id="A0A1A9HXM1"/>
<evidence type="ECO:0000313" key="3">
    <source>
        <dbReference type="Proteomes" id="UP000077667"/>
    </source>
</evidence>
<dbReference type="STRING" id="1176587.A8C56_01510"/>
<evidence type="ECO:0000313" key="2">
    <source>
        <dbReference type="EMBL" id="ANH79825.1"/>
    </source>
</evidence>
<feature type="domain" description="3-keto-alpha-glucoside-1,2-lyase/3-keto-2-hydroxy-glucal hydratase" evidence="1">
    <location>
        <begin position="62"/>
        <end position="274"/>
    </location>
</feature>
<name>A0A1A9HXM1_9BACT</name>
<accession>A0A1A9HXM1</accession>
<keyword evidence="3" id="KW-1185">Reference proteome</keyword>
<dbReference type="Proteomes" id="UP000077667">
    <property type="component" value="Chromosome"/>
</dbReference>
<dbReference type="Pfam" id="PF06439">
    <property type="entry name" value="3keto-disac_hyd"/>
    <property type="match status" value="1"/>
</dbReference>
<protein>
    <recommendedName>
        <fullName evidence="1">3-keto-alpha-glucoside-1,2-lyase/3-keto-2-hydroxy-glucal hydratase domain-containing protein</fullName>
    </recommendedName>
</protein>
<reference evidence="2 3" key="1">
    <citation type="submission" date="2016-05" db="EMBL/GenBank/DDBJ databases">
        <title>Niabella ginsenosidivorans BS26 whole genome sequencing.</title>
        <authorList>
            <person name="Im W.T."/>
            <person name="Siddiqi M.Z."/>
        </authorList>
    </citation>
    <scope>NUCLEOTIDE SEQUENCE [LARGE SCALE GENOMIC DNA]</scope>
    <source>
        <strain evidence="2 3">BS26</strain>
    </source>
</reference>
<dbReference type="GO" id="GO:0016787">
    <property type="term" value="F:hydrolase activity"/>
    <property type="evidence" value="ECO:0007669"/>
    <property type="project" value="InterPro"/>
</dbReference>
<dbReference type="InterPro" id="IPR010496">
    <property type="entry name" value="AL/BT2_dom"/>
</dbReference>
<gene>
    <name evidence="2" type="ORF">A8C56_01510</name>
</gene>
<dbReference type="RefSeq" id="WP_067751128.1">
    <property type="nucleotide sequence ID" value="NZ_CP015772.1"/>
</dbReference>
<dbReference type="OrthoDB" id="176168at2"/>
<dbReference type="KEGG" id="nia:A8C56_01510"/>
<dbReference type="Gene3D" id="2.60.120.560">
    <property type="entry name" value="Exo-inulinase, domain 1"/>
    <property type="match status" value="1"/>
</dbReference>
<organism evidence="2 3">
    <name type="scientific">Niabella ginsenosidivorans</name>
    <dbReference type="NCBI Taxonomy" id="1176587"/>
    <lineage>
        <taxon>Bacteria</taxon>
        <taxon>Pseudomonadati</taxon>
        <taxon>Bacteroidota</taxon>
        <taxon>Chitinophagia</taxon>
        <taxon>Chitinophagales</taxon>
        <taxon>Chitinophagaceae</taxon>
        <taxon>Niabella</taxon>
    </lineage>
</organism>
<sequence length="276" mass="30404">MRILLIIGAVCYASLSVKAQKNITKDSVRITPEMTERWEPKPVVVTPGTITPDGRITPPSDAIVLFDGSGLSEWEGAPDSKVLVKGKDLSKFVPSAGKDAVWTVSGGVLTVNKAAGDIQTKRTFGDFQLHIEWRIPEGIHGEGQMRGNSGIFLQDIYELQILDSYKNETYVNGQAGSIYKQTAPVVNAMRKPGEWNVYDIIYTAPTFKKDGTYRTKPVVTVLQNGILIQNSTVIMGTTPFIGLPQVVPHQEGPIRLQAHGDKSEPVSFRNIWIREL</sequence>
<evidence type="ECO:0000259" key="1">
    <source>
        <dbReference type="Pfam" id="PF06439"/>
    </source>
</evidence>
<dbReference type="EMBL" id="CP015772">
    <property type="protein sequence ID" value="ANH79825.1"/>
    <property type="molecule type" value="Genomic_DNA"/>
</dbReference>